<evidence type="ECO:0000256" key="4">
    <source>
        <dbReference type="ARBA" id="ARBA00022692"/>
    </source>
</evidence>
<keyword evidence="5 8" id="KW-0732">Signal</keyword>
<comment type="similarity">
    <text evidence="2">Belongs to the OmpP1/FadL family.</text>
</comment>
<keyword evidence="6" id="KW-0472">Membrane</keyword>
<dbReference type="Gene3D" id="2.40.160.60">
    <property type="entry name" value="Outer membrane protein transport protein (OMPP1/FadL/TodX)"/>
    <property type="match status" value="1"/>
</dbReference>
<dbReference type="InterPro" id="IPR005017">
    <property type="entry name" value="OMPP1/FadL/TodX"/>
</dbReference>
<evidence type="ECO:0000256" key="3">
    <source>
        <dbReference type="ARBA" id="ARBA00022452"/>
    </source>
</evidence>
<evidence type="ECO:0000256" key="1">
    <source>
        <dbReference type="ARBA" id="ARBA00004571"/>
    </source>
</evidence>
<keyword evidence="4" id="KW-0812">Transmembrane</keyword>
<dbReference type="Pfam" id="PF03349">
    <property type="entry name" value="Toluene_X"/>
    <property type="match status" value="1"/>
</dbReference>
<organism evidence="9 10">
    <name type="scientific">Photobacterium swingsii</name>
    <dbReference type="NCBI Taxonomy" id="680026"/>
    <lineage>
        <taxon>Bacteria</taxon>
        <taxon>Pseudomonadati</taxon>
        <taxon>Pseudomonadota</taxon>
        <taxon>Gammaproteobacteria</taxon>
        <taxon>Vibrionales</taxon>
        <taxon>Vibrionaceae</taxon>
        <taxon>Photobacterium</taxon>
    </lineage>
</organism>
<evidence type="ECO:0000256" key="6">
    <source>
        <dbReference type="ARBA" id="ARBA00023136"/>
    </source>
</evidence>
<dbReference type="Proteomes" id="UP000240481">
    <property type="component" value="Unassembled WGS sequence"/>
</dbReference>
<gene>
    <name evidence="9" type="ORF">C9I94_18585</name>
</gene>
<dbReference type="GO" id="GO:0009279">
    <property type="term" value="C:cell outer membrane"/>
    <property type="evidence" value="ECO:0007669"/>
    <property type="project" value="UniProtKB-SubCell"/>
</dbReference>
<proteinExistence type="inferred from homology"/>
<dbReference type="EMBL" id="PYLZ01000011">
    <property type="protein sequence ID" value="PSW22790.1"/>
    <property type="molecule type" value="Genomic_DNA"/>
</dbReference>
<dbReference type="AlphaFoldDB" id="A0A0J8V9I5"/>
<dbReference type="PANTHER" id="PTHR35093:SF8">
    <property type="entry name" value="OUTER MEMBRANE PROTEIN NMB0088-RELATED"/>
    <property type="match status" value="1"/>
</dbReference>
<dbReference type="STRING" id="680026.AB733_16100"/>
<name>A0A0J8V9I5_9GAMM</name>
<feature type="signal peptide" evidence="8">
    <location>
        <begin position="1"/>
        <end position="22"/>
    </location>
</feature>
<evidence type="ECO:0000256" key="8">
    <source>
        <dbReference type="SAM" id="SignalP"/>
    </source>
</evidence>
<evidence type="ECO:0000313" key="10">
    <source>
        <dbReference type="Proteomes" id="UP000240481"/>
    </source>
</evidence>
<protein>
    <submittedName>
        <fullName evidence="9">Long-chain fatty acid transporter</fullName>
    </submittedName>
</protein>
<evidence type="ECO:0000256" key="5">
    <source>
        <dbReference type="ARBA" id="ARBA00022729"/>
    </source>
</evidence>
<dbReference type="PANTHER" id="PTHR35093">
    <property type="entry name" value="OUTER MEMBRANE PROTEIN NMB0088-RELATED"/>
    <property type="match status" value="1"/>
</dbReference>
<keyword evidence="3" id="KW-1134">Transmembrane beta strand</keyword>
<dbReference type="SUPFAM" id="SSF56935">
    <property type="entry name" value="Porins"/>
    <property type="match status" value="1"/>
</dbReference>
<reference evidence="9 10" key="1">
    <citation type="submission" date="2018-01" db="EMBL/GenBank/DDBJ databases">
        <title>Whole genome sequencing of Histamine producing bacteria.</title>
        <authorList>
            <person name="Butler K."/>
        </authorList>
    </citation>
    <scope>NUCLEOTIDE SEQUENCE [LARGE SCALE GENOMIC DNA]</scope>
    <source>
        <strain evidence="9 10">DSM 24669</strain>
    </source>
</reference>
<evidence type="ECO:0000256" key="2">
    <source>
        <dbReference type="ARBA" id="ARBA00008163"/>
    </source>
</evidence>
<sequence>MKIDHTKVLLGALGLWSGMTSAAGFQIAEHSASGLGRAFSGEAVIADNAATLARNPASMSMLQGTNVSSGIAYIDPDIQIEFSKGTTVDAFEDEAAPPAFVPNFFMTHELNDKITLGFGSYSDFGLASEYSEEVNEEFGVIAGNTSVTVINLNSSIAYEVNDQLALGVSASLLLAQAELNRFSPIAGMVTGGETDVFASLEGTGIGFGYKVGAVYKLNEDHRWGLAYTGASDIDMSGEFSGVQMNTDNAKLDYVKNVDGELTLNLPSIIELSGYHQLTHEFAVHYSWVHIGWSSFQEIKATSKGNECSNAGESDKVCLQKPEEWKDSNRYSLGATYKITPHWTVRSGVAYDETPTDQHVTASIPDSDRMWYSAGLSYYRGDHQFDFGLTYLEGETGEIIEEEGLFFKTTTSNAMLYAIQYSYTF</sequence>
<feature type="chain" id="PRO_5030009050" evidence="8">
    <location>
        <begin position="23"/>
        <end position="424"/>
    </location>
</feature>
<evidence type="ECO:0000256" key="7">
    <source>
        <dbReference type="ARBA" id="ARBA00023237"/>
    </source>
</evidence>
<dbReference type="OrthoDB" id="19849at2"/>
<keyword evidence="7" id="KW-0998">Cell outer membrane</keyword>
<accession>A0A0J8V9I5</accession>
<dbReference type="GO" id="GO:0015483">
    <property type="term" value="F:long-chain fatty acid transporting porin activity"/>
    <property type="evidence" value="ECO:0007669"/>
    <property type="project" value="TreeGrafter"/>
</dbReference>
<evidence type="ECO:0000313" key="9">
    <source>
        <dbReference type="EMBL" id="PSW22790.1"/>
    </source>
</evidence>
<comment type="subcellular location">
    <subcellularLocation>
        <location evidence="1">Cell outer membrane</location>
        <topology evidence="1">Multi-pass membrane protein</topology>
    </subcellularLocation>
</comment>
<dbReference type="RefSeq" id="WP_048899683.1">
    <property type="nucleotide sequence ID" value="NZ_AP024853.1"/>
</dbReference>
<keyword evidence="10" id="KW-1185">Reference proteome</keyword>
<comment type="caution">
    <text evidence="9">The sequence shown here is derived from an EMBL/GenBank/DDBJ whole genome shotgun (WGS) entry which is preliminary data.</text>
</comment>